<dbReference type="PANTHER" id="PTHR30619">
    <property type="entry name" value="DNA INTERNALIZATION/COMPETENCE PROTEIN COMEC/REC2"/>
    <property type="match status" value="1"/>
</dbReference>
<dbReference type="Pfam" id="PF00753">
    <property type="entry name" value="Lactamase_B"/>
    <property type="match status" value="1"/>
</dbReference>
<dbReference type="NCBIfam" id="TIGR00361">
    <property type="entry name" value="ComEC_Rec2"/>
    <property type="match status" value="1"/>
</dbReference>
<protein>
    <submittedName>
        <fullName evidence="8">ComE operon protein 3</fullName>
    </submittedName>
</protein>
<keyword evidence="4 6" id="KW-1133">Transmembrane helix</keyword>
<dbReference type="NCBIfam" id="TIGR00360">
    <property type="entry name" value="ComEC_N-term"/>
    <property type="match status" value="1"/>
</dbReference>
<evidence type="ECO:0000256" key="3">
    <source>
        <dbReference type="ARBA" id="ARBA00022692"/>
    </source>
</evidence>
<evidence type="ECO:0000256" key="1">
    <source>
        <dbReference type="ARBA" id="ARBA00004651"/>
    </source>
</evidence>
<dbReference type="SUPFAM" id="SSF56281">
    <property type="entry name" value="Metallo-hydrolase/oxidoreductase"/>
    <property type="match status" value="1"/>
</dbReference>
<dbReference type="InterPro" id="IPR004797">
    <property type="entry name" value="Competence_ComEC/Rec2"/>
</dbReference>
<evidence type="ECO:0000256" key="4">
    <source>
        <dbReference type="ARBA" id="ARBA00022989"/>
    </source>
</evidence>
<dbReference type="InterPro" id="IPR025405">
    <property type="entry name" value="DUF4131"/>
</dbReference>
<keyword evidence="3 6" id="KW-0812">Transmembrane</keyword>
<dbReference type="SMART" id="SM00849">
    <property type="entry name" value="Lactamase_B"/>
    <property type="match status" value="1"/>
</dbReference>
<evidence type="ECO:0000313" key="8">
    <source>
        <dbReference type="EMBL" id="GIN55844.1"/>
    </source>
</evidence>
<gene>
    <name evidence="8" type="primary">comEC</name>
    <name evidence="8" type="ORF">J8TS2_01630</name>
</gene>
<comment type="caution">
    <text evidence="8">The sequence shown here is derived from an EMBL/GenBank/DDBJ whole genome shotgun (WGS) entry which is preliminary data.</text>
</comment>
<accession>A0ABQ4KEG3</accession>
<evidence type="ECO:0000256" key="6">
    <source>
        <dbReference type="SAM" id="Phobius"/>
    </source>
</evidence>
<name>A0ABQ4KEG3_9BACI</name>
<dbReference type="InterPro" id="IPR035681">
    <property type="entry name" value="ComA-like_MBL"/>
</dbReference>
<feature type="transmembrane region" description="Helical" evidence="6">
    <location>
        <begin position="370"/>
        <end position="392"/>
    </location>
</feature>
<feature type="transmembrane region" description="Helical" evidence="6">
    <location>
        <begin position="280"/>
        <end position="301"/>
    </location>
</feature>
<dbReference type="InterPro" id="IPR001279">
    <property type="entry name" value="Metallo-B-lactamas"/>
</dbReference>
<feature type="transmembrane region" description="Helical" evidence="6">
    <location>
        <begin position="313"/>
        <end position="332"/>
    </location>
</feature>
<keyword evidence="5 6" id="KW-0472">Membrane</keyword>
<sequence length="689" mass="78825">MTTTITFQQFPLIDGDRLKAIVVTNHEKLQLQYLIQTEQEKEFLKRSIQAGTVCKISGELLEPMQNTNEHAFDYAKYLKRHNIHWILQPSKNALQNCASSKKSLAHYIINIREQGIRLVEENFPTTLLPYVNALIFGERTFFDEDLLNAYQRLGIIHLLAISGLHVGFIMGFLYYFFKRIGLTKEVTYWVFVGFLPLYAMITGANPPVIRAVLMMLFLLSSKKWRLPLTTMDTVAISFILFILFHPYIIYQAGFQLSFAVSMGLVMMSNGFSKETSFLKTLFETSLTSMLVSLPILVWHFYEFSIVSLIANMFFVPFYSLIVLPAAIFTWVLQFVDDKIFIFFTNVLSKILIFFEHVVTHVSSWKFSSVITGKPSGIALFFIILGIGVYFLLREKKKFRVVAIFPLLIIFIIYFGGLHYSTKGEVVFIDVGQGDSIFIQLPYNRGTYLIDTGGQIDFPKDEWRVRESPFDTGKDILLPFLKSKGVQKIDKLILTHADIDHMGAGEELLNQIKIKEVHIPPNSWEKPMMKAFLMKAEEKDVKITVSKAGEKWANKSGSFSFIYPLDEKYLDNNSSLVLLADFGGLKWLFTGDLEVEGEMELLQTFGELPTDVLKVGHHGSKTSTSIELLERIKPKYAIISAGRNNRYGHPHPDVLENLQKFNVKVFRIDEQGALHYKFSHKGGTFQTIPQ</sequence>
<dbReference type="PANTHER" id="PTHR30619:SF1">
    <property type="entry name" value="RECOMBINATION PROTEIN 2"/>
    <property type="match status" value="1"/>
</dbReference>
<evidence type="ECO:0000313" key="9">
    <source>
        <dbReference type="Proteomes" id="UP000679950"/>
    </source>
</evidence>
<organism evidence="8 9">
    <name type="scientific">Lederbergia ruris</name>
    <dbReference type="NCBI Taxonomy" id="217495"/>
    <lineage>
        <taxon>Bacteria</taxon>
        <taxon>Bacillati</taxon>
        <taxon>Bacillota</taxon>
        <taxon>Bacilli</taxon>
        <taxon>Bacillales</taxon>
        <taxon>Bacillaceae</taxon>
        <taxon>Lederbergia</taxon>
    </lineage>
</organism>
<comment type="subcellular location">
    <subcellularLocation>
        <location evidence="1">Cell membrane</location>
        <topology evidence="1">Multi-pass membrane protein</topology>
    </subcellularLocation>
</comment>
<reference evidence="8 9" key="1">
    <citation type="submission" date="2021-03" db="EMBL/GenBank/DDBJ databases">
        <title>Antimicrobial resistance genes in bacteria isolated from Japanese honey, and their potential for conferring macrolide and lincosamide resistance in the American foulbrood pathogen Paenibacillus larvae.</title>
        <authorList>
            <person name="Okamoto M."/>
            <person name="Kumagai M."/>
            <person name="Kanamori H."/>
            <person name="Takamatsu D."/>
        </authorList>
    </citation>
    <scope>NUCLEOTIDE SEQUENCE [LARGE SCALE GENOMIC DNA]</scope>
    <source>
        <strain evidence="8 9">J8TS2</strain>
    </source>
</reference>
<evidence type="ECO:0000256" key="2">
    <source>
        <dbReference type="ARBA" id="ARBA00022475"/>
    </source>
</evidence>
<feature type="domain" description="Metallo-beta-lactamase" evidence="7">
    <location>
        <begin position="432"/>
        <end position="642"/>
    </location>
</feature>
<evidence type="ECO:0000256" key="5">
    <source>
        <dbReference type="ARBA" id="ARBA00023136"/>
    </source>
</evidence>
<dbReference type="Proteomes" id="UP000679950">
    <property type="component" value="Unassembled WGS sequence"/>
</dbReference>
<feature type="transmembrane region" description="Helical" evidence="6">
    <location>
        <begin position="197"/>
        <end position="219"/>
    </location>
</feature>
<feature type="transmembrane region" description="Helical" evidence="6">
    <location>
        <begin position="399"/>
        <end position="419"/>
    </location>
</feature>
<dbReference type="InterPro" id="IPR004477">
    <property type="entry name" value="ComEC_N"/>
</dbReference>
<dbReference type="Gene3D" id="3.60.15.10">
    <property type="entry name" value="Ribonuclease Z/Hydroxyacylglutathione hydrolase-like"/>
    <property type="match status" value="1"/>
</dbReference>
<dbReference type="Pfam" id="PF13567">
    <property type="entry name" value="DUF4131"/>
    <property type="match status" value="1"/>
</dbReference>
<dbReference type="EMBL" id="BORB01000001">
    <property type="protein sequence ID" value="GIN55844.1"/>
    <property type="molecule type" value="Genomic_DNA"/>
</dbReference>
<proteinExistence type="predicted"/>
<feature type="transmembrane region" description="Helical" evidence="6">
    <location>
        <begin position="155"/>
        <end position="177"/>
    </location>
</feature>
<keyword evidence="9" id="KW-1185">Reference proteome</keyword>
<dbReference type="CDD" id="cd07731">
    <property type="entry name" value="ComA-like_MBL-fold"/>
    <property type="match status" value="1"/>
</dbReference>
<feature type="transmembrane region" description="Helical" evidence="6">
    <location>
        <begin position="226"/>
        <end position="244"/>
    </location>
</feature>
<feature type="transmembrane region" description="Helical" evidence="6">
    <location>
        <begin position="339"/>
        <end position="358"/>
    </location>
</feature>
<dbReference type="InterPro" id="IPR052159">
    <property type="entry name" value="Competence_DNA_uptake"/>
</dbReference>
<dbReference type="InterPro" id="IPR036866">
    <property type="entry name" value="RibonucZ/Hydroxyglut_hydro"/>
</dbReference>
<evidence type="ECO:0000259" key="7">
    <source>
        <dbReference type="SMART" id="SM00849"/>
    </source>
</evidence>
<dbReference type="Pfam" id="PF03772">
    <property type="entry name" value="Competence"/>
    <property type="match status" value="1"/>
</dbReference>
<keyword evidence="2" id="KW-1003">Cell membrane</keyword>